<reference evidence="1 2" key="1">
    <citation type="journal article" date="2023" name="Genes (Basel)">
        <title>Chromosome-Level Genome Assembly and Circadian Gene Repertoire of the Patagonia Blennie Eleginops maclovinus-The Closest Ancestral Proxy of Antarctic Cryonotothenioids.</title>
        <authorList>
            <person name="Cheng C.C."/>
            <person name="Rivera-Colon A.G."/>
            <person name="Minhas B.F."/>
            <person name="Wilson L."/>
            <person name="Rayamajhi N."/>
            <person name="Vargas-Chacoff L."/>
            <person name="Catchen J.M."/>
        </authorList>
    </citation>
    <scope>NUCLEOTIDE SEQUENCE [LARGE SCALE GENOMIC DNA]</scope>
    <source>
        <strain evidence="1">JMC-PN-2008</strain>
    </source>
</reference>
<proteinExistence type="predicted"/>
<evidence type="ECO:0000313" key="1">
    <source>
        <dbReference type="EMBL" id="KAK5874565.1"/>
    </source>
</evidence>
<dbReference type="AlphaFoldDB" id="A0AAN7Y6U9"/>
<protein>
    <submittedName>
        <fullName evidence="1">Uncharacterized protein</fullName>
    </submittedName>
</protein>
<evidence type="ECO:0000313" key="2">
    <source>
        <dbReference type="Proteomes" id="UP001346869"/>
    </source>
</evidence>
<dbReference type="Proteomes" id="UP001346869">
    <property type="component" value="Unassembled WGS sequence"/>
</dbReference>
<comment type="caution">
    <text evidence="1">The sequence shown here is derived from an EMBL/GenBank/DDBJ whole genome shotgun (WGS) entry which is preliminary data.</text>
</comment>
<keyword evidence="2" id="KW-1185">Reference proteome</keyword>
<dbReference type="EMBL" id="JAUZQC010000003">
    <property type="protein sequence ID" value="KAK5874565.1"/>
    <property type="molecule type" value="Genomic_DNA"/>
</dbReference>
<sequence>MLKSTSGSFQAQPLRVQAQMLPYKELRMVVLVQGRDVHSIEVVVRPADGQWFRSLLELCLTSSVWWQNKDVRLSQTARIQRWPFPHGHRKLLRSCNWCVRSWDILLQDLMFLSPATPAEPWKT</sequence>
<reference evidence="1 2" key="2">
    <citation type="journal article" date="2023" name="Mol. Biol. Evol.">
        <title>Genomics of Secondarily Temperate Adaptation in the Only Non-Antarctic Icefish.</title>
        <authorList>
            <person name="Rivera-Colon A.G."/>
            <person name="Rayamajhi N."/>
            <person name="Minhas B.F."/>
            <person name="Madrigal G."/>
            <person name="Bilyk K.T."/>
            <person name="Yoon V."/>
            <person name="Hune M."/>
            <person name="Gregory S."/>
            <person name="Cheng C.H.C."/>
            <person name="Catchen J.M."/>
        </authorList>
    </citation>
    <scope>NUCLEOTIDE SEQUENCE [LARGE SCALE GENOMIC DNA]</scope>
    <source>
        <strain evidence="1">JMC-PN-2008</strain>
    </source>
</reference>
<organism evidence="1 2">
    <name type="scientific">Eleginops maclovinus</name>
    <name type="common">Patagonian blennie</name>
    <name type="synonym">Eleginus maclovinus</name>
    <dbReference type="NCBI Taxonomy" id="56733"/>
    <lineage>
        <taxon>Eukaryota</taxon>
        <taxon>Metazoa</taxon>
        <taxon>Chordata</taxon>
        <taxon>Craniata</taxon>
        <taxon>Vertebrata</taxon>
        <taxon>Euteleostomi</taxon>
        <taxon>Actinopterygii</taxon>
        <taxon>Neopterygii</taxon>
        <taxon>Teleostei</taxon>
        <taxon>Neoteleostei</taxon>
        <taxon>Acanthomorphata</taxon>
        <taxon>Eupercaria</taxon>
        <taxon>Perciformes</taxon>
        <taxon>Notothenioidei</taxon>
        <taxon>Eleginopidae</taxon>
        <taxon>Eleginops</taxon>
    </lineage>
</organism>
<gene>
    <name evidence="1" type="ORF">PBY51_019501</name>
</gene>
<name>A0AAN7Y6U9_ELEMC</name>
<accession>A0AAN7Y6U9</accession>